<dbReference type="EMBL" id="VSSQ01010130">
    <property type="protein sequence ID" value="MPM43508.1"/>
    <property type="molecule type" value="Genomic_DNA"/>
</dbReference>
<reference evidence="1" key="1">
    <citation type="submission" date="2019-08" db="EMBL/GenBank/DDBJ databases">
        <authorList>
            <person name="Kucharzyk K."/>
            <person name="Murdoch R.W."/>
            <person name="Higgins S."/>
            <person name="Loffler F."/>
        </authorList>
    </citation>
    <scope>NUCLEOTIDE SEQUENCE</scope>
</reference>
<protein>
    <submittedName>
        <fullName evidence="1">Uncharacterized protein</fullName>
    </submittedName>
</protein>
<accession>A0A644ZSY2</accession>
<proteinExistence type="predicted"/>
<sequence length="75" mass="9058">MLDIFIWQLLFNNYLMNLNFIREQVGHKDERTHFGELLFQQTIKKGYDEFAKECFVLKMLSSVIKVFKIKNDQNP</sequence>
<dbReference type="AlphaFoldDB" id="A0A644ZSY2"/>
<gene>
    <name evidence="1" type="ORF">SDC9_90185</name>
</gene>
<name>A0A644ZSY2_9ZZZZ</name>
<comment type="caution">
    <text evidence="1">The sequence shown here is derived from an EMBL/GenBank/DDBJ whole genome shotgun (WGS) entry which is preliminary data.</text>
</comment>
<organism evidence="1">
    <name type="scientific">bioreactor metagenome</name>
    <dbReference type="NCBI Taxonomy" id="1076179"/>
    <lineage>
        <taxon>unclassified sequences</taxon>
        <taxon>metagenomes</taxon>
        <taxon>ecological metagenomes</taxon>
    </lineage>
</organism>
<evidence type="ECO:0000313" key="1">
    <source>
        <dbReference type="EMBL" id="MPM43508.1"/>
    </source>
</evidence>